<reference evidence="2 3" key="1">
    <citation type="journal article" date="2016" name="BMC Genomics">
        <title>Combined genomic and structural analyses of a cultured magnetotactic bacterium reveals its niche adaptation to a dynamic environment.</title>
        <authorList>
            <person name="Araujo A.C."/>
            <person name="Morillo V."/>
            <person name="Cypriano J."/>
            <person name="Teixeira L.C."/>
            <person name="Leao P."/>
            <person name="Lyra S."/>
            <person name="Almeida L.G."/>
            <person name="Bazylinski D.A."/>
            <person name="Vasconcellos A.T."/>
            <person name="Abreu F."/>
            <person name="Lins U."/>
        </authorList>
    </citation>
    <scope>NUCLEOTIDE SEQUENCE [LARGE SCALE GENOMIC DNA]</scope>
    <source>
        <strain evidence="2 3">IT-1</strain>
    </source>
</reference>
<evidence type="ECO:0000313" key="2">
    <source>
        <dbReference type="EMBL" id="OSM05014.1"/>
    </source>
</evidence>
<feature type="region of interest" description="Disordered" evidence="1">
    <location>
        <begin position="44"/>
        <end position="65"/>
    </location>
</feature>
<dbReference type="EMBL" id="LVJN01000018">
    <property type="protein sequence ID" value="OSM05014.1"/>
    <property type="molecule type" value="Genomic_DNA"/>
</dbReference>
<name>A0A1Y2K5Q3_9PROT</name>
<dbReference type="AlphaFoldDB" id="A0A1Y2K5Q3"/>
<accession>A0A1Y2K5Q3</accession>
<dbReference type="InterPro" id="IPR008309">
    <property type="entry name" value="YdbL"/>
</dbReference>
<dbReference type="Pfam" id="PF07027">
    <property type="entry name" value="DUF1318"/>
    <property type="match status" value="1"/>
</dbReference>
<sequence length="204" mass="22402">MRKTLHMLLLGATLFVAACVTVNIYFPAPAMQEAAERIVQEVWGDDPAGGKSPEQGAKPDAKPGSGALLLRNMVVTAANWMIPSANAQSADINVSTAAIRAVKDRIHARADQLRPYLDRGVVGILANGDLVLRDPGSISLRERSIVERLVALENQDRAALYREIAQANGHPDWQGSIRDVFAQKWRGQARGGWWVQQDGMWLRK</sequence>
<organism evidence="2 3">
    <name type="scientific">Magnetofaba australis IT-1</name>
    <dbReference type="NCBI Taxonomy" id="1434232"/>
    <lineage>
        <taxon>Bacteria</taxon>
        <taxon>Pseudomonadati</taxon>
        <taxon>Pseudomonadota</taxon>
        <taxon>Magnetococcia</taxon>
        <taxon>Magnetococcales</taxon>
        <taxon>Magnetococcaceae</taxon>
        <taxon>Magnetofaba</taxon>
    </lineage>
</organism>
<evidence type="ECO:0008006" key="4">
    <source>
        <dbReference type="Google" id="ProtNLM"/>
    </source>
</evidence>
<proteinExistence type="predicted"/>
<evidence type="ECO:0000256" key="1">
    <source>
        <dbReference type="SAM" id="MobiDB-lite"/>
    </source>
</evidence>
<protein>
    <recommendedName>
        <fullName evidence="4">DUF1318 domain-containing protein</fullName>
    </recommendedName>
</protein>
<dbReference type="Proteomes" id="UP000194003">
    <property type="component" value="Unassembled WGS sequence"/>
</dbReference>
<comment type="caution">
    <text evidence="2">The sequence shown here is derived from an EMBL/GenBank/DDBJ whole genome shotgun (WGS) entry which is preliminary data.</text>
</comment>
<keyword evidence="3" id="KW-1185">Reference proteome</keyword>
<dbReference type="RefSeq" id="WP_085441658.1">
    <property type="nucleotide sequence ID" value="NZ_LVJN01000018.1"/>
</dbReference>
<dbReference type="PROSITE" id="PS51257">
    <property type="entry name" value="PROKAR_LIPOPROTEIN"/>
    <property type="match status" value="1"/>
</dbReference>
<dbReference type="OrthoDB" id="8526313at2"/>
<evidence type="ECO:0000313" key="3">
    <source>
        <dbReference type="Proteomes" id="UP000194003"/>
    </source>
</evidence>
<dbReference type="STRING" id="1434232.MAIT1_03143"/>
<gene>
    <name evidence="2" type="ORF">MAIT1_03143</name>
</gene>